<dbReference type="Pfam" id="PF00128">
    <property type="entry name" value="Alpha-amylase"/>
    <property type="match status" value="1"/>
</dbReference>
<comment type="caution">
    <text evidence="2">The sequence shown here is derived from an EMBL/GenBank/DDBJ whole genome shotgun (WGS) entry which is preliminary data.</text>
</comment>
<evidence type="ECO:0000313" key="2">
    <source>
        <dbReference type="EMBL" id="KQB36686.1"/>
    </source>
</evidence>
<dbReference type="Gene3D" id="3.30.750.90">
    <property type="match status" value="1"/>
</dbReference>
<dbReference type="OrthoDB" id="34423at2157"/>
<dbReference type="GO" id="GO:0005992">
    <property type="term" value="P:trehalose biosynthetic process"/>
    <property type="evidence" value="ECO:0007669"/>
    <property type="project" value="TreeGrafter"/>
</dbReference>
<reference evidence="2 3" key="1">
    <citation type="submission" date="2015-09" db="EMBL/GenBank/DDBJ databases">
        <title>Heavy metals and arsenic resistance mechanisms in polyextremophilic archaea of the family Ferroplasmaceae.</title>
        <authorList>
            <person name="Bulaev A.G."/>
            <person name="Kanygina A.V."/>
        </authorList>
    </citation>
    <scope>NUCLEOTIDE SEQUENCE [LARGE SCALE GENOMIC DNA]</scope>
    <source>
        <strain evidence="2 3">VT</strain>
    </source>
</reference>
<keyword evidence="3" id="KW-1185">Reference proteome</keyword>
<evidence type="ECO:0000259" key="1">
    <source>
        <dbReference type="SMART" id="SM00642"/>
    </source>
</evidence>
<dbReference type="GeneID" id="84221688"/>
<dbReference type="InterPro" id="IPR017853">
    <property type="entry name" value="GH"/>
</dbReference>
<dbReference type="GO" id="GO:0030980">
    <property type="term" value="P:alpha-glucan catabolic process"/>
    <property type="evidence" value="ECO:0007669"/>
    <property type="project" value="TreeGrafter"/>
</dbReference>
<dbReference type="InterPro" id="IPR012767">
    <property type="entry name" value="Trehalose_TreY"/>
</dbReference>
<dbReference type="GO" id="GO:0047470">
    <property type="term" value="F:(1,4)-alpha-D-glucan 1-alpha-D-glucosylmutase activity"/>
    <property type="evidence" value="ECO:0007669"/>
    <property type="project" value="TreeGrafter"/>
</dbReference>
<dbReference type="AlphaFoldDB" id="A0A0Q0VS37"/>
<dbReference type="PANTHER" id="PTHR10357">
    <property type="entry name" value="ALPHA-AMYLASE FAMILY MEMBER"/>
    <property type="match status" value="1"/>
</dbReference>
<gene>
    <name evidence="2" type="ORF">AOG54_01960</name>
</gene>
<organism evidence="2 3">
    <name type="scientific">Acidiplasma aeolicum</name>
    <dbReference type="NCBI Taxonomy" id="507754"/>
    <lineage>
        <taxon>Archaea</taxon>
        <taxon>Methanobacteriati</taxon>
        <taxon>Thermoplasmatota</taxon>
        <taxon>Thermoplasmata</taxon>
        <taxon>Thermoplasmatales</taxon>
        <taxon>Ferroplasmaceae</taxon>
        <taxon>Acidiplasma</taxon>
    </lineage>
</organism>
<dbReference type="Gene3D" id="3.30.1590.10">
    <property type="entry name" value="Maltooligosyl trehalose synthase, domain 2"/>
    <property type="match status" value="1"/>
</dbReference>
<dbReference type="EMBL" id="LKBG01000002">
    <property type="protein sequence ID" value="KQB36686.1"/>
    <property type="molecule type" value="Genomic_DNA"/>
</dbReference>
<feature type="domain" description="Glycosyl hydrolase family 13 catalytic" evidence="1">
    <location>
        <begin position="4"/>
        <end position="680"/>
    </location>
</feature>
<dbReference type="RefSeq" id="WP_048100878.1">
    <property type="nucleotide sequence ID" value="NZ_JBBYJF010000025.1"/>
</dbReference>
<protein>
    <recommendedName>
        <fullName evidence="1">Glycosyl hydrolase family 13 catalytic domain-containing protein</fullName>
    </recommendedName>
</protein>
<dbReference type="PANTHER" id="PTHR10357:SF216">
    <property type="entry name" value="MALTOOLIGOSYL TREHALOSE SYNTHASE-RELATED"/>
    <property type="match status" value="1"/>
</dbReference>
<accession>A0A0Q0VS37</accession>
<dbReference type="Gene3D" id="1.10.150.200">
    <property type="entry name" value="Maltooligosyl trehalose synthase, domain 3"/>
    <property type="match status" value="1"/>
</dbReference>
<name>A0A0Q0VS37_9ARCH</name>
<dbReference type="SUPFAM" id="SSF51445">
    <property type="entry name" value="(Trans)glycosidases"/>
    <property type="match status" value="1"/>
</dbReference>
<dbReference type="SMART" id="SM00642">
    <property type="entry name" value="Aamy"/>
    <property type="match status" value="1"/>
</dbReference>
<dbReference type="Proteomes" id="UP000050320">
    <property type="component" value="Unassembled WGS sequence"/>
</dbReference>
<dbReference type="InterPro" id="IPR006047">
    <property type="entry name" value="GH13_cat_dom"/>
</dbReference>
<sequence length="816" mass="96430">MNISSFYRVQLNKNFKFQDLEKIIYYLNDLGISSLYLSPILKSTTGSMHGYDVTDYSEINPEIGGEDGLLRLHKMLEKINMNIMIDFVPNHMGMNHENVYLQDVFKSGKKSKYYNFFDLIKTTNFPFESIIMPVLGNNYIESLNDIKIDADKKIALINNQKFSLLNNLNYSNTDTDNIFSKDKILCEQYFRPMYWVNCISGTNYRRFFSVNSLIAVHCERRMYFKDMHKKIIELYKNKIIAAIRLDHIDGLFDPFIYIKNLKKRMKIPVYVEKILTGDEKLSPKFGVDGTTGYDFLYYTTYVFIDQTNAGKLKQIYGDFTGDKNQLSEMLYLRKKFYIENYYRSELDYLSGIFYNNFIKHIYGHEATFTGTREMLLEIMANFPLYRIYISKNCNLTWFSDYIRGLNIKNNELGIMLNMLKKPDSNDYYCLKRLQQFLPAVMAKSMEDNIFFRYNLNIGKNEVGCNLFRDFITIDEFHDYNKYKALNYINSINTLSTHDTKLGDDIRSRIITIYNDPDLWGNFIKNLHEISDNFKYKHNGIEIPDKNEEYYFYQILLAESPEYWDGTFIERVTGQMIKAVREAEIHTSWNFPDHDYEGHLKIFIERTIKSDTFKSIYMPFYRSLEYYGNLYSIMQNILKIMSPGIPDIYQGSEYLNNNFTDPDNRRSVNFGNLMKILNKIKKIDNIYECNINKMIISGELKMYVNYHLLNFRKEHNNIFSGDYIPLKCTGMLSDNIIAFERSYGRNKIIVIVSNKIATDLNGINEPVREFWGDTQIKLPRKYDLKDILTGRKYKSIQILKLSEIFDIFPFSVLFNGD</sequence>
<dbReference type="Gene3D" id="3.20.20.80">
    <property type="entry name" value="Glycosidases"/>
    <property type="match status" value="2"/>
</dbReference>
<proteinExistence type="predicted"/>
<evidence type="ECO:0000313" key="3">
    <source>
        <dbReference type="Proteomes" id="UP000050320"/>
    </source>
</evidence>
<dbReference type="NCBIfam" id="TIGR02401">
    <property type="entry name" value="trehalose_TreY"/>
    <property type="match status" value="1"/>
</dbReference>